<dbReference type="AlphaFoldDB" id="A0A948TK04"/>
<evidence type="ECO:0000256" key="1">
    <source>
        <dbReference type="ARBA" id="ARBA00004651"/>
    </source>
</evidence>
<evidence type="ECO:0000256" key="5">
    <source>
        <dbReference type="ARBA" id="ARBA00023136"/>
    </source>
</evidence>
<evidence type="ECO:0000313" key="7">
    <source>
        <dbReference type="EMBL" id="MBU3851891.1"/>
    </source>
</evidence>
<keyword evidence="4 6" id="KW-1133">Transmembrane helix</keyword>
<evidence type="ECO:0000256" key="2">
    <source>
        <dbReference type="ARBA" id="ARBA00022475"/>
    </source>
</evidence>
<name>A0A948TK04_9LACO</name>
<dbReference type="PANTHER" id="PTHR30250">
    <property type="entry name" value="PST FAMILY PREDICTED COLANIC ACID TRANSPORTER"/>
    <property type="match status" value="1"/>
</dbReference>
<feature type="transmembrane region" description="Helical" evidence="6">
    <location>
        <begin position="287"/>
        <end position="311"/>
    </location>
</feature>
<keyword evidence="5 6" id="KW-0472">Membrane</keyword>
<dbReference type="Pfam" id="PF01943">
    <property type="entry name" value="Polysacc_synt"/>
    <property type="match status" value="1"/>
</dbReference>
<dbReference type="InterPro" id="IPR002797">
    <property type="entry name" value="Polysacc_synth"/>
</dbReference>
<protein>
    <submittedName>
        <fullName evidence="7">Polysaccharide biosynthesis C-terminal domain-containing protein</fullName>
    </submittedName>
</protein>
<feature type="transmembrane region" description="Helical" evidence="6">
    <location>
        <begin position="46"/>
        <end position="63"/>
    </location>
</feature>
<accession>A0A948TK04</accession>
<feature type="transmembrane region" description="Helical" evidence="6">
    <location>
        <begin position="317"/>
        <end position="340"/>
    </location>
</feature>
<feature type="transmembrane region" description="Helical" evidence="6">
    <location>
        <begin position="380"/>
        <end position="399"/>
    </location>
</feature>
<evidence type="ECO:0000256" key="4">
    <source>
        <dbReference type="ARBA" id="ARBA00022989"/>
    </source>
</evidence>
<dbReference type="EMBL" id="JAHLFS010000051">
    <property type="protein sequence ID" value="MBU3851891.1"/>
    <property type="molecule type" value="Genomic_DNA"/>
</dbReference>
<feature type="transmembrane region" description="Helical" evidence="6">
    <location>
        <begin position="110"/>
        <end position="128"/>
    </location>
</feature>
<sequence length="480" mass="55217">MKIIKNYLYNVFYQLFIIIAPLITMPYISRVLGPTGVGINSYTNSIVQYFILFGGLGVSLYGNRQVAYVRDDRQKLTNTFWEITFMRGFTMGGALIIFYLFLFLNHQYQQAYLIQSLLIWAALFDISWFFQGMENFRVTVLRNTLVKLGTIILLFTCIKGPQDLIKYILILALSQVLGNLTLWPYLRNYIDRPQWHKLQLWQHLGPSLALFIPQIATQLYLILNKQILRFVIDVQASGFYDDSDKIVKMLLAIVTATGTVMLPHVANSFAKGNKKSVQRFLYQMFDFVSCLAVPLMFGIAAISLKFAPWFFSKRFTAVGPLMMIESMVVLLIAWSNVIGVQYLLPMHRNRDYTVSVTLGAILNIIISVPLILWLGINGSMVATVLSELAVTLYQLWVVRHEVSFNQLFKNVGKYLIAGSLMFIIVFTMNMRLTFNWKLLLLEIMVGIVVYIVLLFVLRPTILRLLAQFKQRLLVTHDNKQ</sequence>
<dbReference type="PANTHER" id="PTHR30250:SF11">
    <property type="entry name" value="O-ANTIGEN TRANSPORTER-RELATED"/>
    <property type="match status" value="1"/>
</dbReference>
<evidence type="ECO:0000256" key="3">
    <source>
        <dbReference type="ARBA" id="ARBA00022692"/>
    </source>
</evidence>
<keyword evidence="3 6" id="KW-0812">Transmembrane</keyword>
<dbReference type="GO" id="GO:0005886">
    <property type="term" value="C:plasma membrane"/>
    <property type="evidence" value="ECO:0007669"/>
    <property type="project" value="UniProtKB-SubCell"/>
</dbReference>
<reference evidence="7" key="2">
    <citation type="submission" date="2021-04" db="EMBL/GenBank/DDBJ databases">
        <authorList>
            <person name="Gilroy R."/>
        </authorList>
    </citation>
    <scope>NUCLEOTIDE SEQUENCE</scope>
    <source>
        <strain evidence="7">F6-6636</strain>
    </source>
</reference>
<evidence type="ECO:0000313" key="8">
    <source>
        <dbReference type="Proteomes" id="UP000777303"/>
    </source>
</evidence>
<organism evidence="7 8">
    <name type="scientific">Candidatus Paralactobacillus gallistercoris</name>
    <dbReference type="NCBI Taxonomy" id="2838724"/>
    <lineage>
        <taxon>Bacteria</taxon>
        <taxon>Bacillati</taxon>
        <taxon>Bacillota</taxon>
        <taxon>Bacilli</taxon>
        <taxon>Lactobacillales</taxon>
        <taxon>Lactobacillaceae</taxon>
        <taxon>Lactobacillus</taxon>
    </lineage>
</organism>
<feature type="transmembrane region" description="Helical" evidence="6">
    <location>
        <begin position="438"/>
        <end position="457"/>
    </location>
</feature>
<gene>
    <name evidence="7" type="ORF">H9901_04240</name>
</gene>
<evidence type="ECO:0000256" key="6">
    <source>
        <dbReference type="SAM" id="Phobius"/>
    </source>
</evidence>
<feature type="transmembrane region" description="Helical" evidence="6">
    <location>
        <begin position="352"/>
        <end position="374"/>
    </location>
</feature>
<keyword evidence="2" id="KW-1003">Cell membrane</keyword>
<feature type="transmembrane region" description="Helical" evidence="6">
    <location>
        <begin position="84"/>
        <end position="104"/>
    </location>
</feature>
<dbReference type="InterPro" id="IPR050833">
    <property type="entry name" value="Poly_Biosynth_Transport"/>
</dbReference>
<feature type="transmembrane region" description="Helical" evidence="6">
    <location>
        <begin position="204"/>
        <end position="223"/>
    </location>
</feature>
<dbReference type="Proteomes" id="UP000777303">
    <property type="component" value="Unassembled WGS sequence"/>
</dbReference>
<comment type="subcellular location">
    <subcellularLocation>
        <location evidence="1">Cell membrane</location>
        <topology evidence="1">Multi-pass membrane protein</topology>
    </subcellularLocation>
</comment>
<feature type="transmembrane region" description="Helical" evidence="6">
    <location>
        <begin position="164"/>
        <end position="183"/>
    </location>
</feature>
<proteinExistence type="predicted"/>
<reference evidence="7" key="1">
    <citation type="journal article" date="2021" name="PeerJ">
        <title>Extensive microbial diversity within the chicken gut microbiome revealed by metagenomics and culture.</title>
        <authorList>
            <person name="Gilroy R."/>
            <person name="Ravi A."/>
            <person name="Getino M."/>
            <person name="Pursley I."/>
            <person name="Horton D.L."/>
            <person name="Alikhan N.F."/>
            <person name="Baker D."/>
            <person name="Gharbi K."/>
            <person name="Hall N."/>
            <person name="Watson M."/>
            <person name="Adriaenssens E.M."/>
            <person name="Foster-Nyarko E."/>
            <person name="Jarju S."/>
            <person name="Secka A."/>
            <person name="Antonio M."/>
            <person name="Oren A."/>
            <person name="Chaudhuri R.R."/>
            <person name="La Ragione R."/>
            <person name="Hildebrand F."/>
            <person name="Pallen M.J."/>
        </authorList>
    </citation>
    <scope>NUCLEOTIDE SEQUENCE</scope>
    <source>
        <strain evidence="7">F6-6636</strain>
    </source>
</reference>
<comment type="caution">
    <text evidence="7">The sequence shown here is derived from an EMBL/GenBank/DDBJ whole genome shotgun (WGS) entry which is preliminary data.</text>
</comment>
<feature type="transmembrane region" description="Helical" evidence="6">
    <location>
        <begin position="411"/>
        <end position="432"/>
    </location>
</feature>
<feature type="transmembrane region" description="Helical" evidence="6">
    <location>
        <begin position="7"/>
        <end position="26"/>
    </location>
</feature>